<dbReference type="GO" id="GO:0009277">
    <property type="term" value="C:fungal-type cell wall"/>
    <property type="evidence" value="ECO:0007669"/>
    <property type="project" value="TreeGrafter"/>
</dbReference>
<dbReference type="HOGENOM" id="CLU_423379_0_0_1"/>
<evidence type="ECO:0000313" key="4">
    <source>
        <dbReference type="EMBL" id="KIK62214.1"/>
    </source>
</evidence>
<dbReference type="GO" id="GO:0047657">
    <property type="term" value="F:alpha-1,3-glucan synthase activity"/>
    <property type="evidence" value="ECO:0007669"/>
    <property type="project" value="TreeGrafter"/>
</dbReference>
<evidence type="ECO:0000256" key="1">
    <source>
        <dbReference type="SAM" id="Phobius"/>
    </source>
</evidence>
<feature type="domain" description="Mok11-13/Ags1-like CBM" evidence="3">
    <location>
        <begin position="382"/>
        <end position="461"/>
    </location>
</feature>
<dbReference type="InterPro" id="IPR017853">
    <property type="entry name" value="GH"/>
</dbReference>
<keyword evidence="1" id="KW-0812">Transmembrane</keyword>
<protein>
    <submittedName>
        <fullName evidence="4">Glycosyltransferase family 5 protein</fullName>
    </submittedName>
</protein>
<evidence type="ECO:0000313" key="5">
    <source>
        <dbReference type="Proteomes" id="UP000053593"/>
    </source>
</evidence>
<dbReference type="EMBL" id="KN834768">
    <property type="protein sequence ID" value="KIK62214.1"/>
    <property type="molecule type" value="Genomic_DNA"/>
</dbReference>
<dbReference type="InterPro" id="IPR058659">
    <property type="entry name" value="Mok11-13/Ags1-like_CBM"/>
</dbReference>
<evidence type="ECO:0000256" key="2">
    <source>
        <dbReference type="SAM" id="SignalP"/>
    </source>
</evidence>
<keyword evidence="1" id="KW-0472">Membrane</keyword>
<gene>
    <name evidence="4" type="ORF">GYMLUDRAFT_58408</name>
</gene>
<evidence type="ECO:0000259" key="3">
    <source>
        <dbReference type="Pfam" id="PF26122"/>
    </source>
</evidence>
<dbReference type="InterPro" id="IPR058655">
    <property type="entry name" value="Mok11-14/Ags1-like"/>
</dbReference>
<name>A0A0D0CHT4_9AGAR</name>
<proteinExistence type="predicted"/>
<feature type="domain" description="Mok11-13/Ags1-like CBM" evidence="3">
    <location>
        <begin position="269"/>
        <end position="328"/>
    </location>
</feature>
<dbReference type="AlphaFoldDB" id="A0A0D0CHT4"/>
<dbReference type="SUPFAM" id="SSF51445">
    <property type="entry name" value="(Trans)glycosidases"/>
    <property type="match status" value="1"/>
</dbReference>
<dbReference type="PANTHER" id="PTHR47182">
    <property type="entry name" value="CELL WALL ALPHA-1,3-GLUCAN SYNTHASE AGS1-RELATED"/>
    <property type="match status" value="1"/>
</dbReference>
<keyword evidence="1" id="KW-1133">Transmembrane helix</keyword>
<keyword evidence="5" id="KW-1185">Reference proteome</keyword>
<dbReference type="Pfam" id="PF26122">
    <property type="entry name" value="CBM_Mok13"/>
    <property type="match status" value="2"/>
</dbReference>
<dbReference type="GO" id="GO:0070600">
    <property type="term" value="P:fungal-type cell wall (1-&gt;3)-alpha-glucan biosynthetic process"/>
    <property type="evidence" value="ECO:0007669"/>
    <property type="project" value="TreeGrafter"/>
</dbReference>
<feature type="chain" id="PRO_5002225252" evidence="2">
    <location>
        <begin position="25"/>
        <end position="647"/>
    </location>
</feature>
<dbReference type="OrthoDB" id="3261937at2759"/>
<dbReference type="PANTHER" id="PTHR47182:SF2">
    <property type="entry name" value="CELL WALL ALPHA-1,3-GLUCAN SYNTHASE AGS1"/>
    <property type="match status" value="1"/>
</dbReference>
<keyword evidence="2" id="KW-0732">Signal</keyword>
<sequence>MALLAIGFALFFTSFNFSSHIIHASLFNDQLTVYNININKNTSDLMEYFTTCQNTTYNSSPDNQQALPIYTILLDKWVNGDPSNDDFFGTMYKSDVKETQLRLGGNLKGLVADSYSPLDISVLDPHCVGTMSNFIGFKDSSTSVHLLLSQKYKDFQVHLLDLSLVNQLTSEHSQICNTCNTSCLLPRFWNNNGTIVNVILPECPESDFDQYSDIKVFSVFPDWQCQLSKFASVQDRLREWKPSVMPKLTTYLCIMITALDIDAIRIDKVLQLNIWEFDILDYYYSNTDNDGVLDWLPPNTEALNYINMSTPPFPYLAWLILMDDSMLTLLTNQFVGIIPVHIRKGSFTLSETKKYWSEATLTAENIAHADWDYSGLPCCVHQFLARGVFNQWGNDRRIDSQFKFVLNLDAKWELKIMTSWPSDVQLNVNILDYYCSDMDSDGILDWLPPNTEAPNYVNMSADDLTLMWTLQPCGKTSISMVIYGLLVSILLITATLAVSVFMLTFYSIEHNKYGIVKLSYLPVFLLCKRSSLSMDLDMELALVDQKLTVHRETTEEVIGWLEKKPKQRMVLIAMLEYEIMDWNLKVKIGGLGVMLSSMDKAATDVDLIWVMPKVKDSDYPLGVPDDPTEVPSTHRPKAIHILLKWTA</sequence>
<organism evidence="4 5">
    <name type="scientific">Collybiopsis luxurians FD-317 M1</name>
    <dbReference type="NCBI Taxonomy" id="944289"/>
    <lineage>
        <taxon>Eukaryota</taxon>
        <taxon>Fungi</taxon>
        <taxon>Dikarya</taxon>
        <taxon>Basidiomycota</taxon>
        <taxon>Agaricomycotina</taxon>
        <taxon>Agaricomycetes</taxon>
        <taxon>Agaricomycetidae</taxon>
        <taxon>Agaricales</taxon>
        <taxon>Marasmiineae</taxon>
        <taxon>Omphalotaceae</taxon>
        <taxon>Collybiopsis</taxon>
        <taxon>Collybiopsis luxurians</taxon>
    </lineage>
</organism>
<dbReference type="Proteomes" id="UP000053593">
    <property type="component" value="Unassembled WGS sequence"/>
</dbReference>
<feature type="transmembrane region" description="Helical" evidence="1">
    <location>
        <begin position="480"/>
        <end position="508"/>
    </location>
</feature>
<feature type="signal peptide" evidence="2">
    <location>
        <begin position="1"/>
        <end position="24"/>
    </location>
</feature>
<reference evidence="4 5" key="1">
    <citation type="submission" date="2014-04" db="EMBL/GenBank/DDBJ databases">
        <title>Evolutionary Origins and Diversification of the Mycorrhizal Mutualists.</title>
        <authorList>
            <consortium name="DOE Joint Genome Institute"/>
            <consortium name="Mycorrhizal Genomics Consortium"/>
            <person name="Kohler A."/>
            <person name="Kuo A."/>
            <person name="Nagy L.G."/>
            <person name="Floudas D."/>
            <person name="Copeland A."/>
            <person name="Barry K.W."/>
            <person name="Cichocki N."/>
            <person name="Veneault-Fourrey C."/>
            <person name="LaButti K."/>
            <person name="Lindquist E.A."/>
            <person name="Lipzen A."/>
            <person name="Lundell T."/>
            <person name="Morin E."/>
            <person name="Murat C."/>
            <person name="Riley R."/>
            <person name="Ohm R."/>
            <person name="Sun H."/>
            <person name="Tunlid A."/>
            <person name="Henrissat B."/>
            <person name="Grigoriev I.V."/>
            <person name="Hibbett D.S."/>
            <person name="Martin F."/>
        </authorList>
    </citation>
    <scope>NUCLEOTIDE SEQUENCE [LARGE SCALE GENOMIC DNA]</scope>
    <source>
        <strain evidence="4 5">FD-317 M1</strain>
    </source>
</reference>
<accession>A0A0D0CHT4</accession>
<keyword evidence="4" id="KW-0808">Transferase</keyword>